<dbReference type="InterPro" id="IPR004140">
    <property type="entry name" value="Exo70"/>
</dbReference>
<organism evidence="14">
    <name type="scientific">Aegilops tauschii</name>
    <name type="common">Tausch's goatgrass</name>
    <name type="synonym">Aegilops squarrosa</name>
    <dbReference type="NCBI Taxonomy" id="37682"/>
    <lineage>
        <taxon>Eukaryota</taxon>
        <taxon>Viridiplantae</taxon>
        <taxon>Streptophyta</taxon>
        <taxon>Embryophyta</taxon>
        <taxon>Tracheophyta</taxon>
        <taxon>Spermatophyta</taxon>
        <taxon>Magnoliopsida</taxon>
        <taxon>Liliopsida</taxon>
        <taxon>Poales</taxon>
        <taxon>Poaceae</taxon>
        <taxon>BOP clade</taxon>
        <taxon>Pooideae</taxon>
        <taxon>Triticodae</taxon>
        <taxon>Triticeae</taxon>
        <taxon>Triticinae</taxon>
        <taxon>Aegilops</taxon>
    </lineage>
</organism>
<dbReference type="PRINTS" id="PR00364">
    <property type="entry name" value="DISEASERSIST"/>
</dbReference>
<dbReference type="GO" id="GO:0006887">
    <property type="term" value="P:exocytosis"/>
    <property type="evidence" value="ECO:0007669"/>
    <property type="project" value="InterPro"/>
</dbReference>
<dbReference type="FunFam" id="1.10.10.10:FF:000322">
    <property type="entry name" value="Probable disease resistance protein At1g63360"/>
    <property type="match status" value="1"/>
</dbReference>
<dbReference type="GO" id="GO:0043531">
    <property type="term" value="F:ADP binding"/>
    <property type="evidence" value="ECO:0007669"/>
    <property type="project" value="InterPro"/>
</dbReference>
<feature type="domain" description="Disease resistance R13L4/SHOC-2-like LRR" evidence="13">
    <location>
        <begin position="576"/>
        <end position="966"/>
    </location>
</feature>
<evidence type="ECO:0000256" key="3">
    <source>
        <dbReference type="ARBA" id="ARBA00022448"/>
    </source>
</evidence>
<evidence type="ECO:0000259" key="10">
    <source>
        <dbReference type="Pfam" id="PF03081"/>
    </source>
</evidence>
<dbReference type="EMBL" id="KF031285">
    <property type="protein sequence ID" value="AGQ17376.1"/>
    <property type="molecule type" value="Genomic_DNA"/>
</dbReference>
<dbReference type="GO" id="GO:0042742">
    <property type="term" value="P:defense response to bacterium"/>
    <property type="evidence" value="ECO:0007669"/>
    <property type="project" value="UniProtKB-ARBA"/>
</dbReference>
<keyword evidence="7" id="KW-0611">Plant defense</keyword>
<dbReference type="Gene3D" id="1.10.8.430">
    <property type="entry name" value="Helical domain of apoptotic protease-activating factors"/>
    <property type="match status" value="1"/>
</dbReference>
<dbReference type="Pfam" id="PF00931">
    <property type="entry name" value="NB-ARC"/>
    <property type="match status" value="1"/>
</dbReference>
<dbReference type="InterPro" id="IPR046364">
    <property type="entry name" value="Exo70_C"/>
</dbReference>
<dbReference type="Gene3D" id="1.20.5.4130">
    <property type="match status" value="1"/>
</dbReference>
<dbReference type="InterPro" id="IPR041118">
    <property type="entry name" value="Rx_N"/>
</dbReference>
<evidence type="ECO:0000256" key="5">
    <source>
        <dbReference type="ARBA" id="ARBA00022737"/>
    </source>
</evidence>
<dbReference type="PANTHER" id="PTHR12542">
    <property type="entry name" value="EXOCYST COMPLEX PROTEIN EXO70"/>
    <property type="match status" value="1"/>
</dbReference>
<dbReference type="SUPFAM" id="SSF52540">
    <property type="entry name" value="P-loop containing nucleoside triphosphate hydrolases"/>
    <property type="match status" value="1"/>
</dbReference>
<keyword evidence="8" id="KW-0175">Coiled coil</keyword>
<evidence type="ECO:0000256" key="8">
    <source>
        <dbReference type="ARBA" id="ARBA00023054"/>
    </source>
</evidence>
<evidence type="ECO:0000259" key="9">
    <source>
        <dbReference type="Pfam" id="PF00931"/>
    </source>
</evidence>
<evidence type="ECO:0000259" key="11">
    <source>
        <dbReference type="Pfam" id="PF18052"/>
    </source>
</evidence>
<dbReference type="SUPFAM" id="SSF52047">
    <property type="entry name" value="RNI-like"/>
    <property type="match status" value="1"/>
</dbReference>
<dbReference type="PANTHER" id="PTHR12542:SF179">
    <property type="entry name" value="OS05G0369700 PROTEIN"/>
    <property type="match status" value="1"/>
</dbReference>
<comment type="similarity">
    <text evidence="1">Belongs to the EXO70 family.</text>
</comment>
<keyword evidence="3" id="KW-0813">Transport</keyword>
<evidence type="ECO:0000259" key="13">
    <source>
        <dbReference type="Pfam" id="PF23598"/>
    </source>
</evidence>
<accession>S5DUN8</accession>
<reference evidence="14" key="1">
    <citation type="journal article" date="2013" name="Science">
        <title>The gene Sr33, an ortholog of barley Mla genes, encodes resistance to wheat stem rust race Ug99.</title>
        <authorList>
            <person name="Periyannan S."/>
            <person name="Moore J."/>
            <person name="Ayliffe M."/>
            <person name="Bansal U."/>
            <person name="Wang X."/>
            <person name="Huang L."/>
            <person name="Deal K."/>
            <person name="Luo M."/>
            <person name="Kong X."/>
            <person name="Bariana H."/>
            <person name="Mago R."/>
            <person name="McIntosh R."/>
            <person name="Dodds P."/>
            <person name="Dvorak J."/>
            <person name="Lagudah E."/>
        </authorList>
    </citation>
    <scope>NUCLEOTIDE SEQUENCE</scope>
</reference>
<dbReference type="Gene3D" id="3.80.10.10">
    <property type="entry name" value="Ribonuclease Inhibitor"/>
    <property type="match status" value="1"/>
</dbReference>
<evidence type="ECO:0000259" key="12">
    <source>
        <dbReference type="Pfam" id="PF23559"/>
    </source>
</evidence>
<keyword evidence="5" id="KW-0677">Repeat</keyword>
<name>S5DUN8_AEGTA</name>
<comment type="similarity">
    <text evidence="2">Belongs to the disease resistance NB-LRR family.</text>
</comment>
<feature type="domain" description="Disease resistance protein winged helix" evidence="12">
    <location>
        <begin position="454"/>
        <end position="524"/>
    </location>
</feature>
<dbReference type="Pfam" id="PF18052">
    <property type="entry name" value="Rx_N"/>
    <property type="match status" value="1"/>
</dbReference>
<sequence>MRAEALIDPWCLVWFRNMEMMEAPISASQGAVRSLPRKLESLLSGPKQGLRAEEKKQLRGLQADLQGLIDNYLFEPSEVESPASTANFWMKDVRDLSYDIDDFVYELTHVAVSGVRIGAAQIQKPPGVKISRFPDKLKRRQWISDEISGFRTRVKEAIQRHKAYLGGCRWRPSSSSDQHSAPSPCGRAAIRLVGMDSPVKQLCGWLANDGQPEHKVASIVGTSGVGKTTLAREVYRKLGGQFECRAFVQTSRKQDMKTLLTSILSQVRRHHLPDSFEVHKLLFEIKEHLQDKTYIIVIDNLWASSTWDIIGHALPKGNCCSRILTTTEVDAIAQTCCADTSKYIFKKEPLSEDESRELFLVTVFGHEAGCPQVLKEVSNEIIKRSGGLPLAIIILASLLAGQPASSIEHWNYIKNSLSSDPSTNTSLEGIKQVLNLGYDNLPHSLKACMLYLCLYEEDCVIWKDDLLKQWMAEGFIYAMDGNGGKEVARSYFDELVNRGMIQPMDISCNDEILSFRVHAMVLHFIRYKSVEENFSIALDHSQTTIRLADRVRRLALHFGNTEHATPPIPASMRLSQVRSLAFSGLLKCMPSLVEFRFLQVLILKLWAHPDNITEADDLSDNLTEPGDLSYNLTEISELFRLRYFHLDACHMSVDLPTQMKWLKDLVAWEIDADVTAVPSDIVDLPGLFFLSIPSEAHLPTGIGRMTSLRTLGIIDLSKNSTENIMSLGELTNLQDLRLTCSTLQPDNLEKNLECLGLIIRKLSNLKCVTLVPVVSSHVKTQDDASSSRMTISWLGFAKVSPSPAVLQRLELSRRCFILSSLPEWTKDLTKLGILKMAVRKVSSEDVVILKGLPSLTALSLFVWTAPTRRIIFDNEGFLVLKYFKFVCLAPCLGFLDGAMPKVENLKLGFNANRMERYSLVAAGFEHLVGLNKLSTKIGGAGTNECNRRSAELVFADAISKHPSTPIINVQWVDWNYCGNYNKYTEVPKEIFKQLGVQEKNLEGDANKLPYISAWLSTLQTSHLQNIVNKVSEVEDKLLGPSPSDDELDDESNTAVKEALRLVEQWNSVEAGFRLVFESSEDAEEYLDAACCLMVADGPHVEAALQGAMMRLEEEFRQLLINGTVSLTAEDLHAFLLPGLSLTVPTSNSTRETLPLSGNESSGWGTQSSISDGEITPYRSFPDTRSALKDFSDVMHSPLCLIFPHTVNTLKDIANVMLQAGYAPELRQVYCRVRQDKLVECLTMLGVDKMSLEEVQHMEWGFLDGKMKKWTQALRVVVQGLLAEERHICSQIFTADAVTEEECFTEVAKGCVLQLLRFGDAIAIVKRSPEKLFRILGMYEALAELMSGLEALFSGEARDFIKKEAERILVSLGDAVRGTVADFANMLQAESSRRPLLGGEIHPITRYVMNYVCLLVHYSRCMNHLLDDCETELENVDGTPWDHLVLTLITHLLNKIEDKSKLYDDDALQKIFLMNNLLYIVQKVNDSELKTVLGDNWIRKHRGQIRACATGYLRSSWTRVLACLRDDGLAHTMGSSSALKDAPKERFQNFNLAFEELYRTQTAWKVVDPQLREELKISISEKVLPAYRSFVGRYRGQLEKGRNFAKYVKYRPEDLENQISDFFEGKKLNA</sequence>
<dbReference type="InterPro" id="IPR058922">
    <property type="entry name" value="WHD_DRP"/>
</dbReference>
<dbReference type="ExpressionAtlas" id="S5DUN8">
    <property type="expression patterns" value="baseline"/>
</dbReference>
<evidence type="ECO:0000256" key="2">
    <source>
        <dbReference type="ARBA" id="ARBA00008894"/>
    </source>
</evidence>
<dbReference type="GO" id="GO:0005546">
    <property type="term" value="F:phosphatidylinositol-4,5-bisphosphate binding"/>
    <property type="evidence" value="ECO:0007669"/>
    <property type="project" value="InterPro"/>
</dbReference>
<evidence type="ECO:0000256" key="4">
    <source>
        <dbReference type="ARBA" id="ARBA00022614"/>
    </source>
</evidence>
<dbReference type="Pfam" id="PF03081">
    <property type="entry name" value="Exo70_C"/>
    <property type="match status" value="1"/>
</dbReference>
<evidence type="ECO:0000256" key="6">
    <source>
        <dbReference type="ARBA" id="ARBA00022741"/>
    </source>
</evidence>
<evidence type="ECO:0000256" key="7">
    <source>
        <dbReference type="ARBA" id="ARBA00022821"/>
    </source>
</evidence>
<dbReference type="Pfam" id="PF23598">
    <property type="entry name" value="LRR_14"/>
    <property type="match status" value="1"/>
</dbReference>
<keyword evidence="6" id="KW-0547">Nucleotide-binding</keyword>
<feature type="domain" description="Exocyst complex subunit Exo70 C-terminal" evidence="10">
    <location>
        <begin position="1267"/>
        <end position="1620"/>
    </location>
</feature>
<dbReference type="InterPro" id="IPR055414">
    <property type="entry name" value="LRR_R13L4/SHOC2-like"/>
</dbReference>
<dbReference type="SUPFAM" id="SSF74788">
    <property type="entry name" value="Cullin repeat-like"/>
    <property type="match status" value="1"/>
</dbReference>
<dbReference type="GO" id="GO:0000145">
    <property type="term" value="C:exocyst"/>
    <property type="evidence" value="ECO:0007669"/>
    <property type="project" value="InterPro"/>
</dbReference>
<feature type="domain" description="Disease resistance N-terminal" evidence="11">
    <location>
        <begin position="31"/>
        <end position="110"/>
    </location>
</feature>
<protein>
    <submittedName>
        <fullName evidence="14">RGA2a</fullName>
    </submittedName>
</protein>
<dbReference type="Gene3D" id="3.40.50.300">
    <property type="entry name" value="P-loop containing nucleotide triphosphate hydrolases"/>
    <property type="match status" value="1"/>
</dbReference>
<dbReference type="GO" id="GO:0002758">
    <property type="term" value="P:innate immune response-activating signaling pathway"/>
    <property type="evidence" value="ECO:0007669"/>
    <property type="project" value="UniProtKB-ARBA"/>
</dbReference>
<dbReference type="GO" id="GO:0009626">
    <property type="term" value="P:plant-type hypersensitive response"/>
    <property type="evidence" value="ECO:0007669"/>
    <property type="project" value="UniProtKB-ARBA"/>
</dbReference>
<dbReference type="InterPro" id="IPR016159">
    <property type="entry name" value="Cullin_repeat-like_dom_sf"/>
</dbReference>
<proteinExistence type="inferred from homology"/>
<dbReference type="EMBL" id="KF031292">
    <property type="protein sequence ID" value="AGQ17383.1"/>
    <property type="molecule type" value="Genomic_DNA"/>
</dbReference>
<feature type="domain" description="NB-ARC" evidence="9">
    <location>
        <begin position="197"/>
        <end position="366"/>
    </location>
</feature>
<dbReference type="InterPro" id="IPR032675">
    <property type="entry name" value="LRR_dom_sf"/>
</dbReference>
<dbReference type="InterPro" id="IPR027417">
    <property type="entry name" value="P-loop_NTPase"/>
</dbReference>
<dbReference type="Gene3D" id="1.20.1280.170">
    <property type="entry name" value="Exocyst complex component Exo70"/>
    <property type="match status" value="1"/>
</dbReference>
<dbReference type="InterPro" id="IPR042197">
    <property type="entry name" value="Apaf_helical"/>
</dbReference>
<keyword evidence="4" id="KW-0433">Leucine-rich repeat</keyword>
<evidence type="ECO:0000313" key="14">
    <source>
        <dbReference type="EMBL" id="AGQ17376.1"/>
    </source>
</evidence>
<evidence type="ECO:0000256" key="1">
    <source>
        <dbReference type="ARBA" id="ARBA00006756"/>
    </source>
</evidence>
<dbReference type="InterPro" id="IPR002182">
    <property type="entry name" value="NB-ARC"/>
</dbReference>
<dbReference type="Pfam" id="PF23559">
    <property type="entry name" value="WHD_DRP"/>
    <property type="match status" value="1"/>
</dbReference>